<evidence type="ECO:0000256" key="5">
    <source>
        <dbReference type="ARBA" id="ARBA00022801"/>
    </source>
</evidence>
<keyword evidence="4" id="KW-0808">Transferase</keyword>
<feature type="transmembrane region" description="Helical" evidence="10">
    <location>
        <begin position="127"/>
        <end position="147"/>
    </location>
</feature>
<sequence>MPGIRRLSGAGALHGLSYDRSRVRGSTAEGTFGVGKRGGATRGRSAENRPAGADENGPYVGRRRKAGRPSGGAGGVVGALAARRAELLRALAPAFAKAGVLGKRLRPAYPRPGRLGWRRWIPSGRQWLGACLYLVVGMFGFVGVAYATTDIPDDLNSFATQQDNVFYWADGSKMARTGWVSRQEMPLDKVPKKVQGAVLSAENASFYSDPGVSPSGVMRAVKAAATGGETQGGSTITQQYVKNAYLKQDRTLSRKFTEVLLAMKLDSKTGKKQILQDYLNTSWFGRGTYGIQRASQAYYGKDVSQLNASEGAFLASLLKGAGLYDPALSEKNHERAVERWGWILDRMVETGNLSATERATYTKFPEPIAPSVASDADAQTGYLVELAKQYAIKTGHIKDADFDLGGYQVYTTFEKTRMAALTAAVQNTQKSFDAERRPNTDTFAKIGAASIAPDGRLLAVYGGPDYLKQGFNESNATTIPAGTAFTPFVYAAALDEGVLRARDKPRTPISPTSRYDGNDKVTVQTPEGPYWDRSGKVVKGNNDGDRNWGQVTLRQAVADSINTPMLQLGLDVGLDRAQLFAQRSGFLNSSLGPKVPGFALGENSMPSAIRMASAYGTFAAKGMHTEPYSVRSITRNGATIPLVAPKPERAMSAKAASAVTDALQDAVTAGSAKSASKAHPGAAGKTGTTAANTAGWFVANTERESTAVVVYRMSLTDLIPLPLTGLGGDAASTPGSERAVRLWAEYIKAVK</sequence>
<evidence type="ECO:0000256" key="8">
    <source>
        <dbReference type="ARBA" id="ARBA00049902"/>
    </source>
</evidence>
<dbReference type="InterPro" id="IPR001264">
    <property type="entry name" value="Glyco_trans_51"/>
</dbReference>
<dbReference type="InterPro" id="IPR036950">
    <property type="entry name" value="PBP_transglycosylase"/>
</dbReference>
<keyword evidence="2" id="KW-0645">Protease</keyword>
<feature type="compositionally biased region" description="Gly residues" evidence="9">
    <location>
        <begin position="32"/>
        <end position="41"/>
    </location>
</feature>
<gene>
    <name evidence="13" type="ORF">OHU17_03100</name>
</gene>
<proteinExistence type="predicted"/>
<feature type="region of interest" description="Disordered" evidence="9">
    <location>
        <begin position="503"/>
        <end position="543"/>
    </location>
</feature>
<evidence type="ECO:0000256" key="4">
    <source>
        <dbReference type="ARBA" id="ARBA00022679"/>
    </source>
</evidence>
<dbReference type="PANTHER" id="PTHR32282:SF34">
    <property type="entry name" value="PENICILLIN-BINDING PROTEIN 1A"/>
    <property type="match status" value="1"/>
</dbReference>
<feature type="domain" description="Penicillin-binding protein transpeptidase" evidence="11">
    <location>
        <begin position="525"/>
        <end position="713"/>
    </location>
</feature>
<protein>
    <submittedName>
        <fullName evidence="13">Transglycosylase domain-containing protein</fullName>
    </submittedName>
</protein>
<evidence type="ECO:0000256" key="3">
    <source>
        <dbReference type="ARBA" id="ARBA00022676"/>
    </source>
</evidence>
<dbReference type="SUPFAM" id="SSF53955">
    <property type="entry name" value="Lysozyme-like"/>
    <property type="match status" value="1"/>
</dbReference>
<dbReference type="PANTHER" id="PTHR32282">
    <property type="entry name" value="BINDING PROTEIN TRANSPEPTIDASE, PUTATIVE-RELATED"/>
    <property type="match status" value="1"/>
</dbReference>
<keyword evidence="10" id="KW-1133">Transmembrane helix</keyword>
<dbReference type="Pfam" id="PF00905">
    <property type="entry name" value="Transpeptidase"/>
    <property type="match status" value="1"/>
</dbReference>
<dbReference type="InterPro" id="IPR001460">
    <property type="entry name" value="PCN-bd_Tpept"/>
</dbReference>
<dbReference type="Gene3D" id="1.10.3810.10">
    <property type="entry name" value="Biosynthetic peptidoglycan transglycosylase-like"/>
    <property type="match status" value="1"/>
</dbReference>
<comment type="catalytic activity">
    <reaction evidence="7">
        <text>Preferential cleavage: (Ac)2-L-Lys-D-Ala-|-D-Ala. Also transpeptidation of peptidyl-alanyl moieties that are N-acyl substituents of D-alanine.</text>
        <dbReference type="EC" id="3.4.16.4"/>
    </reaction>
</comment>
<keyword evidence="3" id="KW-0328">Glycosyltransferase</keyword>
<name>A0ABZ1RED6_9ACTN</name>
<dbReference type="InterPro" id="IPR012338">
    <property type="entry name" value="Beta-lactam/transpept-like"/>
</dbReference>
<evidence type="ECO:0000259" key="11">
    <source>
        <dbReference type="Pfam" id="PF00905"/>
    </source>
</evidence>
<dbReference type="InterPro" id="IPR050396">
    <property type="entry name" value="Glycosyltr_51/Transpeptidase"/>
</dbReference>
<organism evidence="13 14">
    <name type="scientific">Streptomyces goshikiensis</name>
    <dbReference type="NCBI Taxonomy" id="1942"/>
    <lineage>
        <taxon>Bacteria</taxon>
        <taxon>Bacillati</taxon>
        <taxon>Actinomycetota</taxon>
        <taxon>Actinomycetes</taxon>
        <taxon>Kitasatosporales</taxon>
        <taxon>Streptomycetaceae</taxon>
        <taxon>Streptomyces</taxon>
    </lineage>
</organism>
<keyword evidence="5" id="KW-0378">Hydrolase</keyword>
<evidence type="ECO:0000256" key="9">
    <source>
        <dbReference type="SAM" id="MobiDB-lite"/>
    </source>
</evidence>
<evidence type="ECO:0000313" key="13">
    <source>
        <dbReference type="EMBL" id="WUO44873.1"/>
    </source>
</evidence>
<reference evidence="13" key="1">
    <citation type="submission" date="2022-10" db="EMBL/GenBank/DDBJ databases">
        <title>The complete genomes of actinobacterial strains from the NBC collection.</title>
        <authorList>
            <person name="Joergensen T.S."/>
            <person name="Alvarez Arevalo M."/>
            <person name="Sterndorff E.B."/>
            <person name="Faurdal D."/>
            <person name="Vuksanovic O."/>
            <person name="Mourched A.-S."/>
            <person name="Charusanti P."/>
            <person name="Shaw S."/>
            <person name="Blin K."/>
            <person name="Weber T."/>
        </authorList>
    </citation>
    <scope>NUCLEOTIDE SEQUENCE</scope>
    <source>
        <strain evidence="13">NBC_00283</strain>
    </source>
</reference>
<dbReference type="EMBL" id="CP108057">
    <property type="protein sequence ID" value="WUO44873.1"/>
    <property type="molecule type" value="Genomic_DNA"/>
</dbReference>
<dbReference type="Pfam" id="PF00912">
    <property type="entry name" value="Transgly"/>
    <property type="match status" value="1"/>
</dbReference>
<keyword evidence="14" id="KW-1185">Reference proteome</keyword>
<dbReference type="Gene3D" id="3.40.710.10">
    <property type="entry name" value="DD-peptidase/beta-lactamase superfamily"/>
    <property type="match status" value="1"/>
</dbReference>
<evidence type="ECO:0000256" key="1">
    <source>
        <dbReference type="ARBA" id="ARBA00022645"/>
    </source>
</evidence>
<keyword evidence="10" id="KW-0812">Transmembrane</keyword>
<accession>A0ABZ1RED6</accession>
<dbReference type="SUPFAM" id="SSF56601">
    <property type="entry name" value="beta-lactamase/transpeptidase-like"/>
    <property type="match status" value="1"/>
</dbReference>
<evidence type="ECO:0000256" key="2">
    <source>
        <dbReference type="ARBA" id="ARBA00022670"/>
    </source>
</evidence>
<feature type="region of interest" description="Disordered" evidence="9">
    <location>
        <begin position="27"/>
        <end position="73"/>
    </location>
</feature>
<keyword evidence="10" id="KW-0472">Membrane</keyword>
<comment type="catalytic activity">
    <reaction evidence="8">
        <text>[GlcNAc-(1-&gt;4)-Mur2Ac(oyl-L-Ala-gamma-D-Glu-L-Lys-D-Ala-D-Ala)](n)-di-trans,octa-cis-undecaprenyl diphosphate + beta-D-GlcNAc-(1-&gt;4)-Mur2Ac(oyl-L-Ala-gamma-D-Glu-L-Lys-D-Ala-D-Ala)-di-trans,octa-cis-undecaprenyl diphosphate = [GlcNAc-(1-&gt;4)-Mur2Ac(oyl-L-Ala-gamma-D-Glu-L-Lys-D-Ala-D-Ala)](n+1)-di-trans,octa-cis-undecaprenyl diphosphate + di-trans,octa-cis-undecaprenyl diphosphate + H(+)</text>
        <dbReference type="Rhea" id="RHEA:23708"/>
        <dbReference type="Rhea" id="RHEA-COMP:9602"/>
        <dbReference type="Rhea" id="RHEA-COMP:9603"/>
        <dbReference type="ChEBI" id="CHEBI:15378"/>
        <dbReference type="ChEBI" id="CHEBI:58405"/>
        <dbReference type="ChEBI" id="CHEBI:60033"/>
        <dbReference type="ChEBI" id="CHEBI:78435"/>
        <dbReference type="EC" id="2.4.99.28"/>
    </reaction>
</comment>
<evidence type="ECO:0000313" key="14">
    <source>
        <dbReference type="Proteomes" id="UP001432075"/>
    </source>
</evidence>
<evidence type="ECO:0000256" key="7">
    <source>
        <dbReference type="ARBA" id="ARBA00034000"/>
    </source>
</evidence>
<evidence type="ECO:0000259" key="12">
    <source>
        <dbReference type="Pfam" id="PF00912"/>
    </source>
</evidence>
<evidence type="ECO:0000256" key="10">
    <source>
        <dbReference type="SAM" id="Phobius"/>
    </source>
</evidence>
<dbReference type="InterPro" id="IPR023346">
    <property type="entry name" value="Lysozyme-like_dom_sf"/>
</dbReference>
<feature type="compositionally biased region" description="Polar residues" evidence="9">
    <location>
        <begin position="509"/>
        <end position="525"/>
    </location>
</feature>
<feature type="domain" description="Glycosyl transferase family 51" evidence="12">
    <location>
        <begin position="173"/>
        <end position="347"/>
    </location>
</feature>
<keyword evidence="6" id="KW-0511">Multifunctional enzyme</keyword>
<dbReference type="Proteomes" id="UP001432075">
    <property type="component" value="Chromosome"/>
</dbReference>
<keyword evidence="1" id="KW-0121">Carboxypeptidase</keyword>
<evidence type="ECO:0000256" key="6">
    <source>
        <dbReference type="ARBA" id="ARBA00023268"/>
    </source>
</evidence>